<dbReference type="InterPro" id="IPR051871">
    <property type="entry name" value="GMC_Oxidoreductase-Related"/>
</dbReference>
<evidence type="ECO:0000313" key="6">
    <source>
        <dbReference type="EMBL" id="PWA80862.1"/>
    </source>
</evidence>
<dbReference type="OrthoDB" id="1748721at2759"/>
<dbReference type="PANTHER" id="PTHR45968:SF25">
    <property type="entry name" value="(R)-MANDELONITRILE LYASE"/>
    <property type="match status" value="1"/>
</dbReference>
<reference evidence="6 7" key="1">
    <citation type="journal article" date="2018" name="Mol. Plant">
        <title>The genome of Artemisia annua provides insight into the evolution of Asteraceae family and artemisinin biosynthesis.</title>
        <authorList>
            <person name="Shen Q."/>
            <person name="Zhang L."/>
            <person name="Liao Z."/>
            <person name="Wang S."/>
            <person name="Yan T."/>
            <person name="Shi P."/>
            <person name="Liu M."/>
            <person name="Fu X."/>
            <person name="Pan Q."/>
            <person name="Wang Y."/>
            <person name="Lv Z."/>
            <person name="Lu X."/>
            <person name="Zhang F."/>
            <person name="Jiang W."/>
            <person name="Ma Y."/>
            <person name="Chen M."/>
            <person name="Hao X."/>
            <person name="Li L."/>
            <person name="Tang Y."/>
            <person name="Lv G."/>
            <person name="Zhou Y."/>
            <person name="Sun X."/>
            <person name="Brodelius P.E."/>
            <person name="Rose J.K.C."/>
            <person name="Tang K."/>
        </authorList>
    </citation>
    <scope>NUCLEOTIDE SEQUENCE [LARGE SCALE GENOMIC DNA]</scope>
    <source>
        <strain evidence="7">cv. Huhao1</strain>
        <tissue evidence="6">Leaf</tissue>
    </source>
</reference>
<name>A0A2U1P542_ARTAN</name>
<dbReference type="InterPro" id="IPR007867">
    <property type="entry name" value="GMC_OxRtase_C"/>
</dbReference>
<accession>A0A2U1P542</accession>
<dbReference type="EMBL" id="PKPP01001663">
    <property type="protein sequence ID" value="PWA80862.1"/>
    <property type="molecule type" value="Genomic_DNA"/>
</dbReference>
<feature type="domain" description="Glucose-methanol-choline oxidoreductase C-terminal" evidence="5">
    <location>
        <begin position="8"/>
        <end position="52"/>
    </location>
</feature>
<evidence type="ECO:0000313" key="7">
    <source>
        <dbReference type="Proteomes" id="UP000245207"/>
    </source>
</evidence>
<proteinExistence type="predicted"/>
<evidence type="ECO:0000256" key="2">
    <source>
        <dbReference type="ARBA" id="ARBA00022630"/>
    </source>
</evidence>
<dbReference type="Gene3D" id="3.50.50.60">
    <property type="entry name" value="FAD/NAD(P)-binding domain"/>
    <property type="match status" value="1"/>
</dbReference>
<gene>
    <name evidence="6" type="ORF">CTI12_AA193020</name>
</gene>
<sequence>MGAFCRRTIWHYHGGCLVDSELRVLGVGSLGVIDGSVLSISLGTNPQATVLMRGRSDHLSFHFANLKECLISVISQGEVSATAVNSPKRTHMTSEVVGDGGSMVSLTEVAGSGGGVVAGGGIGVSGTVFICWGLIFAFGLLGGRWKREKRV</sequence>
<dbReference type="Pfam" id="PF05199">
    <property type="entry name" value="GMC_oxred_C"/>
    <property type="match status" value="1"/>
</dbReference>
<dbReference type="Proteomes" id="UP000245207">
    <property type="component" value="Unassembled WGS sequence"/>
</dbReference>
<evidence type="ECO:0000256" key="4">
    <source>
        <dbReference type="SAM" id="Phobius"/>
    </source>
</evidence>
<dbReference type="AlphaFoldDB" id="A0A2U1P542"/>
<dbReference type="InterPro" id="IPR036188">
    <property type="entry name" value="FAD/NAD-bd_sf"/>
</dbReference>
<feature type="transmembrane region" description="Helical" evidence="4">
    <location>
        <begin position="116"/>
        <end position="141"/>
    </location>
</feature>
<dbReference type="PANTHER" id="PTHR45968">
    <property type="entry name" value="OSJNBA0019K04.7 PROTEIN"/>
    <property type="match status" value="1"/>
</dbReference>
<dbReference type="STRING" id="35608.A0A2U1P542"/>
<comment type="caution">
    <text evidence="6">The sequence shown here is derived from an EMBL/GenBank/DDBJ whole genome shotgun (WGS) entry which is preliminary data.</text>
</comment>
<dbReference type="GO" id="GO:0016614">
    <property type="term" value="F:oxidoreductase activity, acting on CH-OH group of donors"/>
    <property type="evidence" value="ECO:0007669"/>
    <property type="project" value="InterPro"/>
</dbReference>
<keyword evidence="7" id="KW-1185">Reference proteome</keyword>
<evidence type="ECO:0000256" key="1">
    <source>
        <dbReference type="ARBA" id="ARBA00001974"/>
    </source>
</evidence>
<organism evidence="6 7">
    <name type="scientific">Artemisia annua</name>
    <name type="common">Sweet wormwood</name>
    <dbReference type="NCBI Taxonomy" id="35608"/>
    <lineage>
        <taxon>Eukaryota</taxon>
        <taxon>Viridiplantae</taxon>
        <taxon>Streptophyta</taxon>
        <taxon>Embryophyta</taxon>
        <taxon>Tracheophyta</taxon>
        <taxon>Spermatophyta</taxon>
        <taxon>Magnoliopsida</taxon>
        <taxon>eudicotyledons</taxon>
        <taxon>Gunneridae</taxon>
        <taxon>Pentapetalae</taxon>
        <taxon>asterids</taxon>
        <taxon>campanulids</taxon>
        <taxon>Asterales</taxon>
        <taxon>Asteraceae</taxon>
        <taxon>Asteroideae</taxon>
        <taxon>Anthemideae</taxon>
        <taxon>Artemisiinae</taxon>
        <taxon>Artemisia</taxon>
    </lineage>
</organism>
<keyword evidence="4" id="KW-0472">Membrane</keyword>
<comment type="cofactor">
    <cofactor evidence="1">
        <name>FAD</name>
        <dbReference type="ChEBI" id="CHEBI:57692"/>
    </cofactor>
</comment>
<keyword evidence="2" id="KW-0285">Flavoprotein</keyword>
<protein>
    <submittedName>
        <fullName evidence="6">Glucose-methanol-choline oxidoreductase, FAD/NAD(P)-binding domain protein</fullName>
    </submittedName>
</protein>
<keyword evidence="4" id="KW-1133">Transmembrane helix</keyword>
<evidence type="ECO:0000256" key="3">
    <source>
        <dbReference type="ARBA" id="ARBA00022827"/>
    </source>
</evidence>
<evidence type="ECO:0000259" key="5">
    <source>
        <dbReference type="Pfam" id="PF05199"/>
    </source>
</evidence>
<keyword evidence="3" id="KW-0274">FAD</keyword>
<keyword evidence="4" id="KW-0812">Transmembrane</keyword>